<evidence type="ECO:0000313" key="3">
    <source>
        <dbReference type="Proteomes" id="UP000824029"/>
    </source>
</evidence>
<comment type="caution">
    <text evidence="2">The sequence shown here is derived from an EMBL/GenBank/DDBJ whole genome shotgun (WGS) entry which is preliminary data.</text>
</comment>
<feature type="domain" description="GST N-terminal" evidence="1">
    <location>
        <begin position="3"/>
        <end position="81"/>
    </location>
</feature>
<dbReference type="InterPro" id="IPR002109">
    <property type="entry name" value="Glutaredoxin"/>
</dbReference>
<sequence>MSSSYELFIMPTCPYCQKVLRFMEAHGIELPLRDISIDPAAREHLIEVGGKAQVPCLFIDGAPMYESDDIIAHLRRHAVKA</sequence>
<dbReference type="Proteomes" id="UP000824029">
    <property type="component" value="Unassembled WGS sequence"/>
</dbReference>
<dbReference type="PROSITE" id="PS51354">
    <property type="entry name" value="GLUTAREDOXIN_2"/>
    <property type="match status" value="1"/>
</dbReference>
<proteinExistence type="predicted"/>
<accession>A0A9D2DIZ7</accession>
<reference evidence="2" key="2">
    <citation type="submission" date="2021-04" db="EMBL/GenBank/DDBJ databases">
        <authorList>
            <person name="Gilroy R."/>
        </authorList>
    </citation>
    <scope>NUCLEOTIDE SEQUENCE</scope>
    <source>
        <strain evidence="2">ChiHecolR3B27-1887</strain>
    </source>
</reference>
<gene>
    <name evidence="2" type="ORF">IAA22_03075</name>
</gene>
<dbReference type="CDD" id="cd02066">
    <property type="entry name" value="GRX_family"/>
    <property type="match status" value="1"/>
</dbReference>
<dbReference type="InterPro" id="IPR004045">
    <property type="entry name" value="Glutathione_S-Trfase_N"/>
</dbReference>
<dbReference type="AlphaFoldDB" id="A0A9D2DIZ7"/>
<reference evidence="2" key="1">
    <citation type="journal article" date="2021" name="PeerJ">
        <title>Extensive microbial diversity within the chicken gut microbiome revealed by metagenomics and culture.</title>
        <authorList>
            <person name="Gilroy R."/>
            <person name="Ravi A."/>
            <person name="Getino M."/>
            <person name="Pursley I."/>
            <person name="Horton D.L."/>
            <person name="Alikhan N.F."/>
            <person name="Baker D."/>
            <person name="Gharbi K."/>
            <person name="Hall N."/>
            <person name="Watson M."/>
            <person name="Adriaenssens E.M."/>
            <person name="Foster-Nyarko E."/>
            <person name="Jarju S."/>
            <person name="Secka A."/>
            <person name="Antonio M."/>
            <person name="Oren A."/>
            <person name="Chaudhuri R.R."/>
            <person name="La Ragione R."/>
            <person name="Hildebrand F."/>
            <person name="Pallen M.J."/>
        </authorList>
    </citation>
    <scope>NUCLEOTIDE SEQUENCE</scope>
    <source>
        <strain evidence="2">ChiHecolR3B27-1887</strain>
    </source>
</reference>
<organism evidence="2 3">
    <name type="scientific">Candidatus Olsenella stercoravium</name>
    <dbReference type="NCBI Taxonomy" id="2838713"/>
    <lineage>
        <taxon>Bacteria</taxon>
        <taxon>Bacillati</taxon>
        <taxon>Actinomycetota</taxon>
        <taxon>Coriobacteriia</taxon>
        <taxon>Coriobacteriales</taxon>
        <taxon>Atopobiaceae</taxon>
        <taxon>Olsenella</taxon>
    </lineage>
</organism>
<dbReference type="SUPFAM" id="SSF52833">
    <property type="entry name" value="Thioredoxin-like"/>
    <property type="match status" value="1"/>
</dbReference>
<dbReference type="Gene3D" id="3.40.30.10">
    <property type="entry name" value="Glutaredoxin"/>
    <property type="match status" value="1"/>
</dbReference>
<evidence type="ECO:0000259" key="1">
    <source>
        <dbReference type="PROSITE" id="PS50404"/>
    </source>
</evidence>
<dbReference type="InterPro" id="IPR036249">
    <property type="entry name" value="Thioredoxin-like_sf"/>
</dbReference>
<dbReference type="PROSITE" id="PS50404">
    <property type="entry name" value="GST_NTER"/>
    <property type="match status" value="1"/>
</dbReference>
<evidence type="ECO:0000313" key="2">
    <source>
        <dbReference type="EMBL" id="HIZ18081.1"/>
    </source>
</evidence>
<name>A0A9D2DIZ7_9ACTN</name>
<protein>
    <submittedName>
        <fullName evidence="2">Glutaredoxin</fullName>
    </submittedName>
</protein>
<dbReference type="Pfam" id="PF00462">
    <property type="entry name" value="Glutaredoxin"/>
    <property type="match status" value="1"/>
</dbReference>
<dbReference type="EMBL" id="DXBZ01000059">
    <property type="protein sequence ID" value="HIZ18081.1"/>
    <property type="molecule type" value="Genomic_DNA"/>
</dbReference>